<dbReference type="InterPro" id="IPR036890">
    <property type="entry name" value="HATPase_C_sf"/>
</dbReference>
<keyword evidence="5" id="KW-0547">Nucleotide-binding</keyword>
<dbReference type="PANTHER" id="PTHR43065">
    <property type="entry name" value="SENSOR HISTIDINE KINASE"/>
    <property type="match status" value="1"/>
</dbReference>
<reference evidence="10 11" key="1">
    <citation type="submission" date="2020-08" db="EMBL/GenBank/DDBJ databases">
        <title>Genomic Encyclopedia of Type Strains, Phase IV (KMG-IV): sequencing the most valuable type-strain genomes for metagenomic binning, comparative biology and taxonomic classification.</title>
        <authorList>
            <person name="Goeker M."/>
        </authorList>
    </citation>
    <scope>NUCLEOTIDE SEQUENCE [LARGE SCALE GENOMIC DNA]</scope>
    <source>
        <strain evidence="10 11">DSM 26189</strain>
    </source>
</reference>
<dbReference type="SUPFAM" id="SSF47384">
    <property type="entry name" value="Homodimeric domain of signal transducing histidine kinase"/>
    <property type="match status" value="1"/>
</dbReference>
<comment type="catalytic activity">
    <reaction evidence="1">
        <text>ATP + protein L-histidine = ADP + protein N-phospho-L-histidine.</text>
        <dbReference type="EC" id="2.7.13.3"/>
    </reaction>
</comment>
<dbReference type="PANTHER" id="PTHR43065:SF10">
    <property type="entry name" value="PEROXIDE STRESS-ACTIVATED HISTIDINE KINASE MAK3"/>
    <property type="match status" value="1"/>
</dbReference>
<dbReference type="InterPro" id="IPR005467">
    <property type="entry name" value="His_kinase_dom"/>
</dbReference>
<sequence>MAEIMAAMPVAVLILAPDNRVADANPRAEILLNMARSAIVGSEITRIIRIDQINPTFDLWHSDKPLAVYDILLHAGRTVSLRADVMIAPLGEHEGWRTVTIHTQSLAQKIGGRRTAGGTRSAMGAAAILAHEIKNPLSGIRGAAQLLENSAGEEGAPLTRLICNEVDRIAALIDRMQDFTTERKLECQPTNIYPVLDQAIQIASAGFASGVKLVRHYDPSLPNALCHADTLAQVIINLLKNASEALTDTAHPQIRIETAFRHGVSVMLDEGKGNAVLPIEIAVIDNGPGVPAAIQDDLFNPFISGKSGGQGLGLALVDKLIRDMNGFVEYVRDKDLGESIFRIMLPMGTRE</sequence>
<dbReference type="Gene3D" id="3.30.450.20">
    <property type="entry name" value="PAS domain"/>
    <property type="match status" value="1"/>
</dbReference>
<keyword evidence="8" id="KW-0902">Two-component regulatory system</keyword>
<evidence type="ECO:0000256" key="3">
    <source>
        <dbReference type="ARBA" id="ARBA00022553"/>
    </source>
</evidence>
<dbReference type="GO" id="GO:0000155">
    <property type="term" value="F:phosphorelay sensor kinase activity"/>
    <property type="evidence" value="ECO:0007669"/>
    <property type="project" value="InterPro"/>
</dbReference>
<keyword evidence="6 10" id="KW-0418">Kinase</keyword>
<keyword evidence="11" id="KW-1185">Reference proteome</keyword>
<dbReference type="SMART" id="SM00387">
    <property type="entry name" value="HATPase_c"/>
    <property type="match status" value="1"/>
</dbReference>
<dbReference type="InterPro" id="IPR003594">
    <property type="entry name" value="HATPase_dom"/>
</dbReference>
<evidence type="ECO:0000256" key="4">
    <source>
        <dbReference type="ARBA" id="ARBA00022679"/>
    </source>
</evidence>
<dbReference type="Pfam" id="PF02518">
    <property type="entry name" value="HATPase_c"/>
    <property type="match status" value="1"/>
</dbReference>
<dbReference type="Gene3D" id="3.30.565.10">
    <property type="entry name" value="Histidine kinase-like ATPase, C-terminal domain"/>
    <property type="match status" value="1"/>
</dbReference>
<evidence type="ECO:0000256" key="7">
    <source>
        <dbReference type="ARBA" id="ARBA00022840"/>
    </source>
</evidence>
<dbReference type="Pfam" id="PF00512">
    <property type="entry name" value="HisKA"/>
    <property type="match status" value="1"/>
</dbReference>
<dbReference type="CDD" id="cd00082">
    <property type="entry name" value="HisKA"/>
    <property type="match status" value="1"/>
</dbReference>
<organism evidence="10 11">
    <name type="scientific">Sphingobium jiangsuense</name>
    <dbReference type="NCBI Taxonomy" id="870476"/>
    <lineage>
        <taxon>Bacteria</taxon>
        <taxon>Pseudomonadati</taxon>
        <taxon>Pseudomonadota</taxon>
        <taxon>Alphaproteobacteria</taxon>
        <taxon>Sphingomonadales</taxon>
        <taxon>Sphingomonadaceae</taxon>
        <taxon>Sphingobium</taxon>
    </lineage>
</organism>
<name>A0A7W6BI52_9SPHN</name>
<evidence type="ECO:0000256" key="2">
    <source>
        <dbReference type="ARBA" id="ARBA00012438"/>
    </source>
</evidence>
<accession>A0A7W6BI52</accession>
<dbReference type="EMBL" id="JACIDT010000006">
    <property type="protein sequence ID" value="MBB3926419.1"/>
    <property type="molecule type" value="Genomic_DNA"/>
</dbReference>
<dbReference type="GO" id="GO:0005524">
    <property type="term" value="F:ATP binding"/>
    <property type="evidence" value="ECO:0007669"/>
    <property type="project" value="UniProtKB-KW"/>
</dbReference>
<proteinExistence type="predicted"/>
<evidence type="ECO:0000313" key="11">
    <source>
        <dbReference type="Proteomes" id="UP000571950"/>
    </source>
</evidence>
<keyword evidence="7" id="KW-0067">ATP-binding</keyword>
<evidence type="ECO:0000313" key="10">
    <source>
        <dbReference type="EMBL" id="MBB3926419.1"/>
    </source>
</evidence>
<feature type="domain" description="Histidine kinase" evidence="9">
    <location>
        <begin position="128"/>
        <end position="349"/>
    </location>
</feature>
<dbReference type="AlphaFoldDB" id="A0A7W6BI52"/>
<keyword evidence="3" id="KW-0597">Phosphoprotein</keyword>
<dbReference type="PROSITE" id="PS50109">
    <property type="entry name" value="HIS_KIN"/>
    <property type="match status" value="1"/>
</dbReference>
<dbReference type="Gene3D" id="1.10.287.130">
    <property type="match status" value="1"/>
</dbReference>
<comment type="caution">
    <text evidence="10">The sequence shown here is derived from an EMBL/GenBank/DDBJ whole genome shotgun (WGS) entry which is preliminary data.</text>
</comment>
<dbReference type="RefSeq" id="WP_188071913.1">
    <property type="nucleotide sequence ID" value="NZ_BSPS01000006.1"/>
</dbReference>
<dbReference type="SMART" id="SM00388">
    <property type="entry name" value="HisKA"/>
    <property type="match status" value="1"/>
</dbReference>
<dbReference type="EC" id="2.7.13.3" evidence="2"/>
<keyword evidence="4 10" id="KW-0808">Transferase</keyword>
<evidence type="ECO:0000259" key="9">
    <source>
        <dbReference type="PROSITE" id="PS50109"/>
    </source>
</evidence>
<evidence type="ECO:0000256" key="5">
    <source>
        <dbReference type="ARBA" id="ARBA00022741"/>
    </source>
</evidence>
<evidence type="ECO:0000256" key="6">
    <source>
        <dbReference type="ARBA" id="ARBA00022777"/>
    </source>
</evidence>
<dbReference type="PRINTS" id="PR00344">
    <property type="entry name" value="BCTRLSENSOR"/>
</dbReference>
<dbReference type="InterPro" id="IPR003661">
    <property type="entry name" value="HisK_dim/P_dom"/>
</dbReference>
<evidence type="ECO:0000256" key="8">
    <source>
        <dbReference type="ARBA" id="ARBA00023012"/>
    </source>
</evidence>
<dbReference type="InterPro" id="IPR004358">
    <property type="entry name" value="Sig_transdc_His_kin-like_C"/>
</dbReference>
<dbReference type="Proteomes" id="UP000571950">
    <property type="component" value="Unassembled WGS sequence"/>
</dbReference>
<evidence type="ECO:0000256" key="1">
    <source>
        <dbReference type="ARBA" id="ARBA00000085"/>
    </source>
</evidence>
<dbReference type="InterPro" id="IPR036097">
    <property type="entry name" value="HisK_dim/P_sf"/>
</dbReference>
<gene>
    <name evidence="10" type="ORF">GGR43_002136</name>
</gene>
<protein>
    <recommendedName>
        <fullName evidence="2">histidine kinase</fullName>
        <ecNumber evidence="2">2.7.13.3</ecNumber>
    </recommendedName>
</protein>
<dbReference type="SUPFAM" id="SSF55874">
    <property type="entry name" value="ATPase domain of HSP90 chaperone/DNA topoisomerase II/histidine kinase"/>
    <property type="match status" value="1"/>
</dbReference>